<evidence type="ECO:0000256" key="3">
    <source>
        <dbReference type="ARBA" id="ARBA00023163"/>
    </source>
</evidence>
<name>A0A229UQB9_9BACL</name>
<keyword evidence="3" id="KW-0804">Transcription</keyword>
<organism evidence="6 7">
    <name type="scientific">Paenibacillus rigui</name>
    <dbReference type="NCBI Taxonomy" id="554312"/>
    <lineage>
        <taxon>Bacteria</taxon>
        <taxon>Bacillati</taxon>
        <taxon>Bacillota</taxon>
        <taxon>Bacilli</taxon>
        <taxon>Bacillales</taxon>
        <taxon>Paenibacillaceae</taxon>
        <taxon>Paenibacillus</taxon>
    </lineage>
</organism>
<feature type="domain" description="HTH araC/xylS-type" evidence="5">
    <location>
        <begin position="670"/>
        <end position="769"/>
    </location>
</feature>
<dbReference type="InterPro" id="IPR041522">
    <property type="entry name" value="CdaR_GGDEF"/>
</dbReference>
<evidence type="ECO:0000256" key="2">
    <source>
        <dbReference type="ARBA" id="ARBA00023125"/>
    </source>
</evidence>
<dbReference type="InterPro" id="IPR009057">
    <property type="entry name" value="Homeodomain-like_sf"/>
</dbReference>
<dbReference type="SMART" id="SM00342">
    <property type="entry name" value="HTH_ARAC"/>
    <property type="match status" value="1"/>
</dbReference>
<sequence>MSLRRIRFNTHSIVFNWLISYISVLLVPIVVSAFIYTATWHVVESEVNRANESLLRQMEQAIDGNLSGIERLSVEMALSKRLAGFIGTAKPLTDNDYYDIVSIAADLRLYQLANDYIEQIYVYYKNSDTVISTRERIDSRGLFDRIRERDDMSYEQWQTFFNKRYIQEYAPVTLRENGEAVKAVMYAKSILLDNPEQPGAVILFMIKNSKLLESISSANQTSVAVLDKDNRLIASTGIEQLPDFLAQAKFTGTNGLFYAGQAEQEVAVSYTTSEKTGWKYVSMIPAEMFDEKMKYVKKLIYISLTVSLLVGGLVTFLFLRRNYNPIHTLIRSLSTKSGITFEKGSNEYGYLQAALNNTLDEKEKAGQRLEQHRDAIRSHFLQDLLKGRIEPKVPLHELFQSHNIRLLTSEFAVLLFHIDHHGKFHASDFIEPQKVKLVHFIIMNVAEEVAGSRHQAMTTEIDGQQACIINFNEEYEAGQLNRIAEQVKSFVADHYHIHLTVAISRVHQGLGGISTAYQESLAALEYRLVKERGEIIRYEDLPGAGTVRGSNRYFYPVHMEQQLINFIKTGDYENSRAAVDEIVETNIADATLSVPLAKCLMFDLIITMLKTLDEISSSDKRDFIDMMNPVDRLTACQTINEMREQIGAVLQQVCASIQDDRKQGHNQLSQQVMAYVKEHYSSENLNITMIGEAFRLTPPYLSKQFKAQTGEALLEYISRTRIEEAKRLLADQSSPIAEIARKVGYSDINTFNRLFKKYEGITPGKYKSIL</sequence>
<dbReference type="PANTHER" id="PTHR43280:SF28">
    <property type="entry name" value="HTH-TYPE TRANSCRIPTIONAL ACTIVATOR RHAS"/>
    <property type="match status" value="1"/>
</dbReference>
<dbReference type="InterPro" id="IPR020449">
    <property type="entry name" value="Tscrpt_reg_AraC-type_HTH"/>
</dbReference>
<dbReference type="InterPro" id="IPR018060">
    <property type="entry name" value="HTH_AraC"/>
</dbReference>
<dbReference type="PROSITE" id="PS01124">
    <property type="entry name" value="HTH_ARAC_FAMILY_2"/>
    <property type="match status" value="1"/>
</dbReference>
<dbReference type="InterPro" id="IPR018062">
    <property type="entry name" value="HTH_AraC-typ_CS"/>
</dbReference>
<dbReference type="PRINTS" id="PR00032">
    <property type="entry name" value="HTHARAC"/>
</dbReference>
<dbReference type="Pfam" id="PF12833">
    <property type="entry name" value="HTH_18"/>
    <property type="match status" value="1"/>
</dbReference>
<keyword evidence="2" id="KW-0238">DNA-binding</keyword>
<dbReference type="SUPFAM" id="SSF46689">
    <property type="entry name" value="Homeodomain-like"/>
    <property type="match status" value="1"/>
</dbReference>
<dbReference type="GO" id="GO:0043565">
    <property type="term" value="F:sequence-specific DNA binding"/>
    <property type="evidence" value="ECO:0007669"/>
    <property type="project" value="InterPro"/>
</dbReference>
<dbReference type="PROSITE" id="PS00041">
    <property type="entry name" value="HTH_ARAC_FAMILY_1"/>
    <property type="match status" value="1"/>
</dbReference>
<dbReference type="EMBL" id="NMQW01000018">
    <property type="protein sequence ID" value="OXM85747.1"/>
    <property type="molecule type" value="Genomic_DNA"/>
</dbReference>
<reference evidence="6 7" key="1">
    <citation type="submission" date="2017-07" db="EMBL/GenBank/DDBJ databases">
        <title>Genome sequencing and assembly of Paenibacillus rigui.</title>
        <authorList>
            <person name="Mayilraj S."/>
        </authorList>
    </citation>
    <scope>NUCLEOTIDE SEQUENCE [LARGE SCALE GENOMIC DNA]</scope>
    <source>
        <strain evidence="6 7">JCM 16352</strain>
    </source>
</reference>
<proteinExistence type="predicted"/>
<keyword evidence="4" id="KW-1133">Transmembrane helix</keyword>
<gene>
    <name evidence="6" type="ORF">CF651_13655</name>
</gene>
<evidence type="ECO:0000259" key="5">
    <source>
        <dbReference type="PROSITE" id="PS01124"/>
    </source>
</evidence>
<keyword evidence="4" id="KW-0472">Membrane</keyword>
<keyword evidence="4" id="KW-0812">Transmembrane</keyword>
<evidence type="ECO:0000256" key="4">
    <source>
        <dbReference type="SAM" id="Phobius"/>
    </source>
</evidence>
<dbReference type="OrthoDB" id="2515823at2"/>
<evidence type="ECO:0000313" key="6">
    <source>
        <dbReference type="EMBL" id="OXM85747.1"/>
    </source>
</evidence>
<dbReference type="Proteomes" id="UP000215509">
    <property type="component" value="Unassembled WGS sequence"/>
</dbReference>
<evidence type="ECO:0000313" key="7">
    <source>
        <dbReference type="Proteomes" id="UP000215509"/>
    </source>
</evidence>
<dbReference type="Pfam" id="PF17853">
    <property type="entry name" value="GGDEF_2"/>
    <property type="match status" value="1"/>
</dbReference>
<dbReference type="GO" id="GO:0003700">
    <property type="term" value="F:DNA-binding transcription factor activity"/>
    <property type="evidence" value="ECO:0007669"/>
    <property type="project" value="InterPro"/>
</dbReference>
<dbReference type="Gene3D" id="1.10.10.60">
    <property type="entry name" value="Homeodomain-like"/>
    <property type="match status" value="2"/>
</dbReference>
<dbReference type="RefSeq" id="WP_094015424.1">
    <property type="nucleotide sequence ID" value="NZ_NMQW01000018.1"/>
</dbReference>
<dbReference type="AlphaFoldDB" id="A0A229UQB9"/>
<keyword evidence="7" id="KW-1185">Reference proteome</keyword>
<feature type="transmembrane region" description="Helical" evidence="4">
    <location>
        <begin position="12"/>
        <end position="36"/>
    </location>
</feature>
<evidence type="ECO:0000256" key="1">
    <source>
        <dbReference type="ARBA" id="ARBA00023015"/>
    </source>
</evidence>
<comment type="caution">
    <text evidence="6">The sequence shown here is derived from an EMBL/GenBank/DDBJ whole genome shotgun (WGS) entry which is preliminary data.</text>
</comment>
<dbReference type="PANTHER" id="PTHR43280">
    <property type="entry name" value="ARAC-FAMILY TRANSCRIPTIONAL REGULATOR"/>
    <property type="match status" value="1"/>
</dbReference>
<accession>A0A229UQB9</accession>
<dbReference type="CDD" id="cd18774">
    <property type="entry name" value="PDC2_HK_sensor"/>
    <property type="match status" value="1"/>
</dbReference>
<protein>
    <submittedName>
        <fullName evidence="6">AraC family transcriptional regulator</fullName>
    </submittedName>
</protein>
<keyword evidence="1" id="KW-0805">Transcription regulation</keyword>